<dbReference type="InterPro" id="IPR015995">
    <property type="entry name" value="MlrC_N"/>
</dbReference>
<feature type="domain" description="Microcystin LR degradation protein MlrC N-terminal" evidence="1">
    <location>
        <begin position="8"/>
        <end position="293"/>
    </location>
</feature>
<accession>A0A382PKK7</accession>
<evidence type="ECO:0000313" key="2">
    <source>
        <dbReference type="EMBL" id="SVC73914.1"/>
    </source>
</evidence>
<feature type="non-terminal residue" evidence="2">
    <location>
        <position position="316"/>
    </location>
</feature>
<dbReference type="EMBL" id="UINC01108078">
    <property type="protein sequence ID" value="SVC73914.1"/>
    <property type="molecule type" value="Genomic_DNA"/>
</dbReference>
<evidence type="ECO:0000259" key="1">
    <source>
        <dbReference type="Pfam" id="PF07364"/>
    </source>
</evidence>
<gene>
    <name evidence="2" type="ORF">METZ01_LOCUS326768</name>
</gene>
<dbReference type="AlphaFoldDB" id="A0A382PKK7"/>
<dbReference type="Pfam" id="PF07364">
    <property type="entry name" value="DUF1485"/>
    <property type="match status" value="1"/>
</dbReference>
<sequence>VNQLVKHIAIGQILQETNTLNPVLTQRADFEAYGLVQGEGVVEEYGDVGELAGFAAMADVLGERVDWLGLCRAVAWSGGPLSGGLMAELIELTTAPLRDRSVDGVLLSLHGAQSSIDDPDVSGRVLEAARRAVGAATPVVATLDLHANVTPLMVEAADVLVGYHSFPHTDHVQCGHRAAAALASLLREERKPRVWAHKIPMVVSSEGRTTDRGVQRQLWSRIVEAESEGDVLSASLFMVQPWFDVPGLGWTLYQAGFEDEPPLPPEEVVAECWQTRHHRETTYVRPDELAAAARRMKGRPVAVSESHDATNSGAPG</sequence>
<protein>
    <recommendedName>
        <fullName evidence="1">Microcystin LR degradation protein MlrC N-terminal domain-containing protein</fullName>
    </recommendedName>
</protein>
<name>A0A382PKK7_9ZZZZ</name>
<organism evidence="2">
    <name type="scientific">marine metagenome</name>
    <dbReference type="NCBI Taxonomy" id="408172"/>
    <lineage>
        <taxon>unclassified sequences</taxon>
        <taxon>metagenomes</taxon>
        <taxon>ecological metagenomes</taxon>
    </lineage>
</organism>
<reference evidence="2" key="1">
    <citation type="submission" date="2018-05" db="EMBL/GenBank/DDBJ databases">
        <authorList>
            <person name="Lanie J.A."/>
            <person name="Ng W.-L."/>
            <person name="Kazmierczak K.M."/>
            <person name="Andrzejewski T.M."/>
            <person name="Davidsen T.M."/>
            <person name="Wayne K.J."/>
            <person name="Tettelin H."/>
            <person name="Glass J.I."/>
            <person name="Rusch D."/>
            <person name="Podicherti R."/>
            <person name="Tsui H.-C.T."/>
            <person name="Winkler M.E."/>
        </authorList>
    </citation>
    <scope>NUCLEOTIDE SEQUENCE</scope>
</reference>
<feature type="non-terminal residue" evidence="2">
    <location>
        <position position="1"/>
    </location>
</feature>
<proteinExistence type="predicted"/>